<comment type="caution">
    <text evidence="2">The sequence shown here is derived from an EMBL/GenBank/DDBJ whole genome shotgun (WGS) entry which is preliminary data.</text>
</comment>
<accession>A0ABS0JRR4</accession>
<gene>
    <name evidence="2" type="ORF">IW248_005993</name>
</gene>
<reference evidence="2 3" key="1">
    <citation type="submission" date="2020-11" db="EMBL/GenBank/DDBJ databases">
        <title>Sequencing the genomes of 1000 actinobacteria strains.</title>
        <authorList>
            <person name="Klenk H.-P."/>
        </authorList>
    </citation>
    <scope>NUCLEOTIDE SEQUENCE [LARGE SCALE GENOMIC DNA]</scope>
    <source>
        <strain evidence="2 3">DSM 101692</strain>
    </source>
</reference>
<evidence type="ECO:0000313" key="2">
    <source>
        <dbReference type="EMBL" id="MBG6069706.1"/>
    </source>
</evidence>
<keyword evidence="3" id="KW-1185">Reference proteome</keyword>
<evidence type="ECO:0000256" key="1">
    <source>
        <dbReference type="SAM" id="MobiDB-lite"/>
    </source>
</evidence>
<protein>
    <submittedName>
        <fullName evidence="2">Uncharacterized protein</fullName>
    </submittedName>
</protein>
<evidence type="ECO:0000313" key="3">
    <source>
        <dbReference type="Proteomes" id="UP000614915"/>
    </source>
</evidence>
<proteinExistence type="predicted"/>
<organism evidence="2 3">
    <name type="scientific">Micromonospora ureilytica</name>
    <dbReference type="NCBI Taxonomy" id="709868"/>
    <lineage>
        <taxon>Bacteria</taxon>
        <taxon>Bacillati</taxon>
        <taxon>Actinomycetota</taxon>
        <taxon>Actinomycetes</taxon>
        <taxon>Micromonosporales</taxon>
        <taxon>Micromonosporaceae</taxon>
        <taxon>Micromonospora</taxon>
    </lineage>
</organism>
<dbReference type="Proteomes" id="UP000614915">
    <property type="component" value="Unassembled WGS sequence"/>
</dbReference>
<feature type="region of interest" description="Disordered" evidence="1">
    <location>
        <begin position="209"/>
        <end position="233"/>
    </location>
</feature>
<name>A0ABS0JRR4_9ACTN</name>
<sequence length="254" mass="27696">MPTYVRWYWPDDDRWNYDELGTDRWALRHVQLRGSDGVFMAAASLADVLIARDSGAQGAATEYEQRYGIVPEAPFPLSDPAVEPTLESLPSEEFRAHGVGLRTARMAYGVTVGAPALRRPRVRVDPADRRTPTGGRVCHWRRSQPGASGAETCNGSTAVTDVLRKVATTAEEVRVVIAFLQRRKPAPIIPMPTAPSIASLKGPGCSMDPKATMSPPPAVATPASSKVAQRTRRVRTATVKLTDPRRTDCRPARV</sequence>
<dbReference type="EMBL" id="JADOTX010000001">
    <property type="protein sequence ID" value="MBG6069706.1"/>
    <property type="molecule type" value="Genomic_DNA"/>
</dbReference>
<dbReference type="RefSeq" id="WP_196929589.1">
    <property type="nucleotide sequence ID" value="NZ_JADOTX010000001.1"/>
</dbReference>
<feature type="region of interest" description="Disordered" evidence="1">
    <location>
        <begin position="125"/>
        <end position="152"/>
    </location>
</feature>